<evidence type="ECO:0000313" key="2">
    <source>
        <dbReference type="EMBL" id="SMQ46811.1"/>
    </source>
</evidence>
<feature type="compositionally biased region" description="Basic and acidic residues" evidence="1">
    <location>
        <begin position="31"/>
        <end position="44"/>
    </location>
</feature>
<gene>
    <name evidence="2" type="ORF">ZT3D7_G1957</name>
</gene>
<name>A0A1X7RI08_ZYMT9</name>
<protein>
    <submittedName>
        <fullName evidence="2">Uncharacterized protein</fullName>
    </submittedName>
</protein>
<evidence type="ECO:0000256" key="1">
    <source>
        <dbReference type="SAM" id="MobiDB-lite"/>
    </source>
</evidence>
<feature type="region of interest" description="Disordered" evidence="1">
    <location>
        <begin position="30"/>
        <end position="49"/>
    </location>
</feature>
<sequence length="108" mass="11865">MGSPISGRDDEMAYYGPAHPPSKTSVAVMGVEREDQTKRPREPSASESCLAHIPSSAALLSKRNNFISPHSLDDRPTLRPVQYIDIPPAPIRNHLYQTDPPLQGPLHS</sequence>
<feature type="region of interest" description="Disordered" evidence="1">
    <location>
        <begin position="1"/>
        <end position="24"/>
    </location>
</feature>
<proteinExistence type="predicted"/>
<reference evidence="2 3" key="1">
    <citation type="submission" date="2016-06" db="EMBL/GenBank/DDBJ databases">
        <authorList>
            <person name="Kjaerup R.B."/>
            <person name="Dalgaard T.S."/>
            <person name="Juul-Madsen H.R."/>
        </authorList>
    </citation>
    <scope>NUCLEOTIDE SEQUENCE [LARGE SCALE GENOMIC DNA]</scope>
</reference>
<accession>A0A1X7RI08</accession>
<dbReference type="EMBL" id="LT853692">
    <property type="protein sequence ID" value="SMQ46811.1"/>
    <property type="molecule type" value="Genomic_DNA"/>
</dbReference>
<dbReference type="Proteomes" id="UP000215127">
    <property type="component" value="Chromosome 1"/>
</dbReference>
<keyword evidence="3" id="KW-1185">Reference proteome</keyword>
<evidence type="ECO:0000313" key="3">
    <source>
        <dbReference type="Proteomes" id="UP000215127"/>
    </source>
</evidence>
<organism evidence="2 3">
    <name type="scientific">Zymoseptoria tritici (strain ST99CH_3D7)</name>
    <dbReference type="NCBI Taxonomy" id="1276538"/>
    <lineage>
        <taxon>Eukaryota</taxon>
        <taxon>Fungi</taxon>
        <taxon>Dikarya</taxon>
        <taxon>Ascomycota</taxon>
        <taxon>Pezizomycotina</taxon>
        <taxon>Dothideomycetes</taxon>
        <taxon>Dothideomycetidae</taxon>
        <taxon>Mycosphaerellales</taxon>
        <taxon>Mycosphaerellaceae</taxon>
        <taxon>Zymoseptoria</taxon>
    </lineage>
</organism>
<dbReference type="AlphaFoldDB" id="A0A1X7RI08"/>